<dbReference type="PANTHER" id="PTHR15863">
    <property type="entry name" value="MRN COMPLEX-INTERACTING PROTEIN"/>
    <property type="match status" value="1"/>
</dbReference>
<name>A0AAV1Q8R2_SCOSC</name>
<dbReference type="GO" id="GO:0003682">
    <property type="term" value="F:chromatin binding"/>
    <property type="evidence" value="ECO:0007669"/>
    <property type="project" value="TreeGrafter"/>
</dbReference>
<organism evidence="3 4">
    <name type="scientific">Scomber scombrus</name>
    <name type="common">Atlantic mackerel</name>
    <name type="synonym">Scomber vernalis</name>
    <dbReference type="NCBI Taxonomy" id="13677"/>
    <lineage>
        <taxon>Eukaryota</taxon>
        <taxon>Metazoa</taxon>
        <taxon>Chordata</taxon>
        <taxon>Craniata</taxon>
        <taxon>Vertebrata</taxon>
        <taxon>Euteleostomi</taxon>
        <taxon>Actinopterygii</taxon>
        <taxon>Neopterygii</taxon>
        <taxon>Teleostei</taxon>
        <taxon>Neoteleostei</taxon>
        <taxon>Acanthomorphata</taxon>
        <taxon>Pelagiaria</taxon>
        <taxon>Scombriformes</taxon>
        <taxon>Scombridae</taxon>
        <taxon>Scomber</taxon>
    </lineage>
</organism>
<dbReference type="AlphaFoldDB" id="A0AAV1Q8R2"/>
<gene>
    <name evidence="3" type="ORF">FSCOSCO3_A007068</name>
</gene>
<reference evidence="3 4" key="1">
    <citation type="submission" date="2024-01" db="EMBL/GenBank/DDBJ databases">
        <authorList>
            <person name="Alioto T."/>
            <person name="Alioto T."/>
            <person name="Gomez Garrido J."/>
        </authorList>
    </citation>
    <scope>NUCLEOTIDE SEQUENCE [LARGE SCALE GENOMIC DNA]</scope>
</reference>
<dbReference type="Pfam" id="PF15749">
    <property type="entry name" value="MRNIP"/>
    <property type="match status" value="1"/>
</dbReference>
<dbReference type="InterPro" id="IPR032739">
    <property type="entry name" value="MRNIP"/>
</dbReference>
<dbReference type="PANTHER" id="PTHR15863:SF2">
    <property type="entry name" value="MRN COMPLEX-INTERACTING PROTEIN"/>
    <property type="match status" value="1"/>
</dbReference>
<feature type="compositionally biased region" description="Polar residues" evidence="1">
    <location>
        <begin position="89"/>
        <end position="138"/>
    </location>
</feature>
<dbReference type="GO" id="GO:0007095">
    <property type="term" value="P:mitotic G2 DNA damage checkpoint signaling"/>
    <property type="evidence" value="ECO:0007669"/>
    <property type="project" value="TreeGrafter"/>
</dbReference>
<evidence type="ECO:0000313" key="4">
    <source>
        <dbReference type="Proteomes" id="UP001314229"/>
    </source>
</evidence>
<evidence type="ECO:0000256" key="1">
    <source>
        <dbReference type="SAM" id="MobiDB-lite"/>
    </source>
</evidence>
<proteinExistence type="predicted"/>
<protein>
    <submittedName>
        <fullName evidence="3">MRN complex-interacting protein isoform X1</fullName>
    </submittedName>
</protein>
<keyword evidence="4" id="KW-1185">Reference proteome</keyword>
<feature type="region of interest" description="Disordered" evidence="1">
    <location>
        <begin position="79"/>
        <end position="241"/>
    </location>
</feature>
<accession>A0AAV1Q8R2</accession>
<dbReference type="Proteomes" id="UP001314229">
    <property type="component" value="Unassembled WGS sequence"/>
</dbReference>
<sequence>MSQQFHVLRCVTCQSFQVQQVKKVNRWSCKLCGEKQSLLKEFGRGSGADCRRHVQKLNAMRGAVMEEQEHDTWSLWNMSEQEPEEPSDAQVSHTQASHTQVSHTQVSHTQASQAQVSHTQVSHTQVSHAQVSHAQVSRWSKYLDTPEETEPEENVLTDRQQLQGNPRKRMRTDGSSSPEQVSGCRRAASLSADCQERKGEESTVSGRSYISRKAPPRDKPRPQLPVSSMFESGNDFTCEEF</sequence>
<comment type="caution">
    <text evidence="3">The sequence shown here is derived from an EMBL/GenBank/DDBJ whole genome shotgun (WGS) entry which is preliminary data.</text>
</comment>
<feature type="domain" description="MRN complex-interacting protein N-terminal" evidence="2">
    <location>
        <begin position="7"/>
        <end position="142"/>
    </location>
</feature>
<evidence type="ECO:0000259" key="2">
    <source>
        <dbReference type="Pfam" id="PF15749"/>
    </source>
</evidence>
<feature type="compositionally biased region" description="Acidic residues" evidence="1">
    <location>
        <begin position="145"/>
        <end position="155"/>
    </location>
</feature>
<dbReference type="InterPro" id="IPR049472">
    <property type="entry name" value="MRNIP_N"/>
</dbReference>
<feature type="compositionally biased region" description="Polar residues" evidence="1">
    <location>
        <begin position="225"/>
        <end position="235"/>
    </location>
</feature>
<evidence type="ECO:0000313" key="3">
    <source>
        <dbReference type="EMBL" id="CAK6980827.1"/>
    </source>
</evidence>
<dbReference type="GO" id="GO:0005634">
    <property type="term" value="C:nucleus"/>
    <property type="evidence" value="ECO:0007669"/>
    <property type="project" value="TreeGrafter"/>
</dbReference>
<dbReference type="EMBL" id="CAWUFR010000739">
    <property type="protein sequence ID" value="CAK6980827.1"/>
    <property type="molecule type" value="Genomic_DNA"/>
</dbReference>